<dbReference type="Pfam" id="PF05016">
    <property type="entry name" value="ParE_toxin"/>
    <property type="match status" value="1"/>
</dbReference>
<dbReference type="InterPro" id="IPR007712">
    <property type="entry name" value="RelE/ParE_toxin"/>
</dbReference>
<reference evidence="2 3" key="1">
    <citation type="submission" date="2019-07" db="EMBL/GenBank/DDBJ databases">
        <title>Draft genome for Aliikangiella sp. M105.</title>
        <authorList>
            <person name="Wang G."/>
        </authorList>
    </citation>
    <scope>NUCLEOTIDE SEQUENCE [LARGE SCALE GENOMIC DNA]</scope>
    <source>
        <strain evidence="2 3">M105</strain>
    </source>
</reference>
<sequence length="128" mass="15068">MPRKVQYYILTSTAERDFREARQWSLRRWGKELTKQYFLDLHKSAEEIAQNHLSSARNIHLTNKAGLSIHAVREHYIVYVPLSDKKIIIVALIRQTRDVPAILEKNSYIISRELKEISKARMEGHLDI</sequence>
<gene>
    <name evidence="2" type="ORF">FLL46_23690</name>
</gene>
<dbReference type="InterPro" id="IPR035093">
    <property type="entry name" value="RelE/ParE_toxin_dom_sf"/>
</dbReference>
<keyword evidence="3" id="KW-1185">Reference proteome</keyword>
<dbReference type="EMBL" id="VIKS01000015">
    <property type="protein sequence ID" value="TQV82777.1"/>
    <property type="molecule type" value="Genomic_DNA"/>
</dbReference>
<organism evidence="2 3">
    <name type="scientific">Aliikangiella coralliicola</name>
    <dbReference type="NCBI Taxonomy" id="2592383"/>
    <lineage>
        <taxon>Bacteria</taxon>
        <taxon>Pseudomonadati</taxon>
        <taxon>Pseudomonadota</taxon>
        <taxon>Gammaproteobacteria</taxon>
        <taxon>Oceanospirillales</taxon>
        <taxon>Pleioneaceae</taxon>
        <taxon>Aliikangiella</taxon>
    </lineage>
</organism>
<comment type="caution">
    <text evidence="2">The sequence shown here is derived from an EMBL/GenBank/DDBJ whole genome shotgun (WGS) entry which is preliminary data.</text>
</comment>
<dbReference type="OrthoDB" id="7063753at2"/>
<name>A0A545TZY5_9GAMM</name>
<keyword evidence="1" id="KW-1277">Toxin-antitoxin system</keyword>
<dbReference type="Proteomes" id="UP000315439">
    <property type="component" value="Unassembled WGS sequence"/>
</dbReference>
<accession>A0A545TZY5</accession>
<dbReference type="AlphaFoldDB" id="A0A545TZY5"/>
<dbReference type="Gene3D" id="3.30.2310.20">
    <property type="entry name" value="RelE-like"/>
    <property type="match status" value="1"/>
</dbReference>
<dbReference type="RefSeq" id="WP_142934394.1">
    <property type="nucleotide sequence ID" value="NZ_ML660171.1"/>
</dbReference>
<proteinExistence type="predicted"/>
<protein>
    <submittedName>
        <fullName evidence="2">Type II toxin-antitoxin system RelE/ParE family toxin</fullName>
    </submittedName>
</protein>
<evidence type="ECO:0000313" key="2">
    <source>
        <dbReference type="EMBL" id="TQV82777.1"/>
    </source>
</evidence>
<evidence type="ECO:0000256" key="1">
    <source>
        <dbReference type="ARBA" id="ARBA00022649"/>
    </source>
</evidence>
<evidence type="ECO:0000313" key="3">
    <source>
        <dbReference type="Proteomes" id="UP000315439"/>
    </source>
</evidence>